<dbReference type="InterPro" id="IPR023408">
    <property type="entry name" value="MscS_beta-dom_sf"/>
</dbReference>
<comment type="caution">
    <text evidence="11">The sequence shown here is derived from an EMBL/GenBank/DDBJ whole genome shotgun (WGS) entry which is preliminary data.</text>
</comment>
<evidence type="ECO:0000313" key="11">
    <source>
        <dbReference type="EMBL" id="OIJ43141.1"/>
    </source>
</evidence>
<keyword evidence="5 7" id="KW-1133">Transmembrane helix</keyword>
<dbReference type="InterPro" id="IPR011066">
    <property type="entry name" value="MscS_channel_C_sf"/>
</dbReference>
<keyword evidence="7" id="KW-0813">Transport</keyword>
<proteinExistence type="inferred from homology"/>
<dbReference type="SUPFAM" id="SSF82689">
    <property type="entry name" value="Mechanosensitive channel protein MscS (YggB), C-terminal domain"/>
    <property type="match status" value="1"/>
</dbReference>
<dbReference type="InterPro" id="IPR010920">
    <property type="entry name" value="LSM_dom_sf"/>
</dbReference>
<comment type="subcellular location">
    <subcellularLocation>
        <location evidence="7">Cell inner membrane</location>
        <topology evidence="7">Multi-pass membrane protein</topology>
    </subcellularLocation>
    <subcellularLocation>
        <location evidence="1">Cell membrane</location>
        <topology evidence="1">Multi-pass membrane protein</topology>
    </subcellularLocation>
</comment>
<dbReference type="GO" id="GO:0008381">
    <property type="term" value="F:mechanosensitive monoatomic ion channel activity"/>
    <property type="evidence" value="ECO:0007669"/>
    <property type="project" value="InterPro"/>
</dbReference>
<keyword evidence="7" id="KW-0407">Ion channel</keyword>
<comment type="similarity">
    <text evidence="2 7">Belongs to the MscS (TC 1.A.23) family.</text>
</comment>
<keyword evidence="4 7" id="KW-0812">Transmembrane</keyword>
<dbReference type="SUPFAM" id="SSF50182">
    <property type="entry name" value="Sm-like ribonucleoproteins"/>
    <property type="match status" value="1"/>
</dbReference>
<dbReference type="Gene3D" id="2.30.30.60">
    <property type="match status" value="1"/>
</dbReference>
<evidence type="ECO:0000259" key="10">
    <source>
        <dbReference type="Pfam" id="PF21082"/>
    </source>
</evidence>
<protein>
    <recommendedName>
        <fullName evidence="7">Small-conductance mechanosensitive channel</fullName>
    </recommendedName>
</protein>
<dbReference type="Pfam" id="PF21082">
    <property type="entry name" value="MS_channel_3rd"/>
    <property type="match status" value="1"/>
</dbReference>
<gene>
    <name evidence="11" type="ORF">LO55_2586</name>
</gene>
<evidence type="ECO:0000256" key="5">
    <source>
        <dbReference type="ARBA" id="ARBA00022989"/>
    </source>
</evidence>
<reference evidence="11 12" key="1">
    <citation type="submission" date="2014-10" db="EMBL/GenBank/DDBJ databases">
        <authorList>
            <person name="Seo M.-J."/>
            <person name="Seok Y.J."/>
            <person name="Cha I.-T."/>
        </authorList>
    </citation>
    <scope>NUCLEOTIDE SEQUENCE [LARGE SCALE GENOMIC DNA]</scope>
    <source>
        <strain evidence="11 12">NEU</strain>
    </source>
</reference>
<dbReference type="AlphaFoldDB" id="A0A1S2NDG6"/>
<dbReference type="InterPro" id="IPR006685">
    <property type="entry name" value="MscS_channel_2nd"/>
</dbReference>
<feature type="chain" id="PRO_5010383365" description="Small-conductance mechanosensitive channel" evidence="8">
    <location>
        <begin position="22"/>
        <end position="531"/>
    </location>
</feature>
<evidence type="ECO:0000256" key="1">
    <source>
        <dbReference type="ARBA" id="ARBA00004651"/>
    </source>
</evidence>
<keyword evidence="7" id="KW-0997">Cell inner membrane</keyword>
<keyword evidence="6 7" id="KW-0472">Membrane</keyword>
<feature type="transmembrane region" description="Helical" evidence="7">
    <location>
        <begin position="312"/>
        <end position="329"/>
    </location>
</feature>
<dbReference type="Gene3D" id="3.30.70.100">
    <property type="match status" value="1"/>
</dbReference>
<evidence type="ECO:0000256" key="7">
    <source>
        <dbReference type="RuleBase" id="RU369025"/>
    </source>
</evidence>
<comment type="caution">
    <text evidence="7">Lacks conserved residue(s) required for the propagation of feature annotation.</text>
</comment>
<sequence>MAIIRAFLVLALLGLYSFAQAAQADTVPAAAAAAAPAQPTARADFTVATRKVFVFRATLAGHSPQDRLEAAQRRLDKALSGKGPQRVTVNGLAEGSQVLLDGTPLFLVTPADVNVLAGDTPQDVAHDSAGKLERALAARREASDPRVLVEAAALCVAATLAYVVVLRALVLLRSAVKSRFERLLGVRLARVSFRNVRLLDAQLYVSFLRQVTMAVVWGLRLLATYIWISFLLGEFAYTRSWGEWLKGYLVELAVGIGQSMAAAIPGLLVVLVIAALARLVMLTAASVFKRVESGELQVGWLDQDTAAPTRRLVNLVIGLFALAMSYPYLPGSHTAAFQGVTVLAGLMVSIGASSIVAQGAAGLILMYTRSLRKGEYVRVGDKEGTVVDMGMFETRLRTGSGEEVLMPNAWVLSNTTSNFSRDGVIEDGFVTEVKVTLAYETPWRTAHALLEQAAAATPGIAAEPKPFIVQAALSDFYVEYRLCAHSSADSPRERAEVRNHLHQNVLDVFDAAGVGLTSSHFHRVTLTEKRA</sequence>
<feature type="transmembrane region" description="Helical" evidence="7">
    <location>
        <begin position="335"/>
        <end position="368"/>
    </location>
</feature>
<evidence type="ECO:0000256" key="8">
    <source>
        <dbReference type="SAM" id="SignalP"/>
    </source>
</evidence>
<feature type="domain" description="Mechanosensitive ion channel MscS C-terminal" evidence="10">
    <location>
        <begin position="432"/>
        <end position="515"/>
    </location>
</feature>
<organism evidence="11 12">
    <name type="scientific">Massilia timonae</name>
    <dbReference type="NCBI Taxonomy" id="47229"/>
    <lineage>
        <taxon>Bacteria</taxon>
        <taxon>Pseudomonadati</taxon>
        <taxon>Pseudomonadota</taxon>
        <taxon>Betaproteobacteria</taxon>
        <taxon>Burkholderiales</taxon>
        <taxon>Oxalobacteraceae</taxon>
        <taxon>Telluria group</taxon>
        <taxon>Massilia</taxon>
    </lineage>
</organism>
<dbReference type="Pfam" id="PF00924">
    <property type="entry name" value="MS_channel_2nd"/>
    <property type="match status" value="1"/>
</dbReference>
<keyword evidence="8" id="KW-0732">Signal</keyword>
<name>A0A1S2NDG6_9BURK</name>
<feature type="domain" description="Mechanosensitive ion channel MscS" evidence="9">
    <location>
        <begin position="356"/>
        <end position="421"/>
    </location>
</feature>
<feature type="transmembrane region" description="Helical" evidence="7">
    <location>
        <begin position="211"/>
        <end position="232"/>
    </location>
</feature>
<evidence type="ECO:0000256" key="3">
    <source>
        <dbReference type="ARBA" id="ARBA00022475"/>
    </source>
</evidence>
<evidence type="ECO:0000313" key="12">
    <source>
        <dbReference type="Proteomes" id="UP000180246"/>
    </source>
</evidence>
<comment type="function">
    <text evidence="7">Mechanosensitive channel that participates in the regulation of osmotic pressure changes within the cell, opening in response to stretch forces in the membrane lipid bilayer, without the need for other proteins. Contributes to normal resistance to hypoosmotic shock. Forms an ion channel of 1.0 nanosiemens conductance with a slight preference for anions.</text>
</comment>
<dbReference type="InterPro" id="IPR049278">
    <property type="entry name" value="MS_channel_C"/>
</dbReference>
<keyword evidence="3" id="KW-1003">Cell membrane</keyword>
<accession>A0A1S2NDG6</accession>
<keyword evidence="7" id="KW-0406">Ion transport</keyword>
<dbReference type="PANTHER" id="PTHR30221:SF18">
    <property type="entry name" value="SLL0590 PROTEIN"/>
    <property type="match status" value="1"/>
</dbReference>
<feature type="signal peptide" evidence="8">
    <location>
        <begin position="1"/>
        <end position="21"/>
    </location>
</feature>
<dbReference type="EMBL" id="JRYB01000001">
    <property type="protein sequence ID" value="OIJ43141.1"/>
    <property type="molecule type" value="Genomic_DNA"/>
</dbReference>
<feature type="transmembrane region" description="Helical" evidence="7">
    <location>
        <begin position="151"/>
        <end position="172"/>
    </location>
</feature>
<dbReference type="PANTHER" id="PTHR30221">
    <property type="entry name" value="SMALL-CONDUCTANCE MECHANOSENSITIVE CHANNEL"/>
    <property type="match status" value="1"/>
</dbReference>
<evidence type="ECO:0000259" key="9">
    <source>
        <dbReference type="Pfam" id="PF00924"/>
    </source>
</evidence>
<evidence type="ECO:0000256" key="6">
    <source>
        <dbReference type="ARBA" id="ARBA00023136"/>
    </source>
</evidence>
<comment type="subunit">
    <text evidence="7">Homoheptamer.</text>
</comment>
<evidence type="ECO:0000256" key="2">
    <source>
        <dbReference type="ARBA" id="ARBA00008017"/>
    </source>
</evidence>
<dbReference type="Proteomes" id="UP000180246">
    <property type="component" value="Unassembled WGS sequence"/>
</dbReference>
<dbReference type="RefSeq" id="WP_071361736.1">
    <property type="nucleotide sequence ID" value="NZ_JRYB01000001.1"/>
</dbReference>
<dbReference type="GO" id="GO:0005886">
    <property type="term" value="C:plasma membrane"/>
    <property type="evidence" value="ECO:0007669"/>
    <property type="project" value="UniProtKB-SubCell"/>
</dbReference>
<feature type="transmembrane region" description="Helical" evidence="7">
    <location>
        <begin position="252"/>
        <end position="280"/>
    </location>
</feature>
<evidence type="ECO:0000256" key="4">
    <source>
        <dbReference type="ARBA" id="ARBA00022692"/>
    </source>
</evidence>
<dbReference type="InterPro" id="IPR045275">
    <property type="entry name" value="MscS_archaea/bacteria_type"/>
</dbReference>